<dbReference type="GO" id="GO:0006629">
    <property type="term" value="P:lipid metabolic process"/>
    <property type="evidence" value="ECO:0007669"/>
    <property type="project" value="InterPro"/>
</dbReference>
<dbReference type="PROSITE" id="PS51704">
    <property type="entry name" value="GP_PDE"/>
    <property type="match status" value="1"/>
</dbReference>
<evidence type="ECO:0000313" key="4">
    <source>
        <dbReference type="Proteomes" id="UP000249873"/>
    </source>
</evidence>
<evidence type="ECO:0000259" key="2">
    <source>
        <dbReference type="PROSITE" id="PS51704"/>
    </source>
</evidence>
<dbReference type="PANTHER" id="PTHR46211">
    <property type="entry name" value="GLYCEROPHOSPHORYL DIESTER PHOSPHODIESTERASE"/>
    <property type="match status" value="1"/>
</dbReference>
<evidence type="ECO:0000313" key="3">
    <source>
        <dbReference type="EMBL" id="AWV97719.1"/>
    </source>
</evidence>
<gene>
    <name evidence="3" type="ORF">DJ013_05875</name>
</gene>
<dbReference type="Pfam" id="PF03009">
    <property type="entry name" value="GDPD"/>
    <property type="match status" value="1"/>
</dbReference>
<reference evidence="3 4" key="1">
    <citation type="submission" date="2018-05" db="EMBL/GenBank/DDBJ databases">
        <title>Complete genome sequence of Arcticibacterium luteifluviistationis SM1504T, a cytophagaceae bacterium isolated from Arctic surface seawater.</title>
        <authorList>
            <person name="Li Y."/>
            <person name="Qin Q.-L."/>
        </authorList>
    </citation>
    <scope>NUCLEOTIDE SEQUENCE [LARGE SCALE GENOMIC DNA]</scope>
    <source>
        <strain evidence="3 4">SM1504</strain>
    </source>
</reference>
<protein>
    <recommendedName>
        <fullName evidence="2">GP-PDE domain-containing protein</fullName>
    </recommendedName>
</protein>
<dbReference type="Gene3D" id="3.20.20.190">
    <property type="entry name" value="Phosphatidylinositol (PI) phosphodiesterase"/>
    <property type="match status" value="1"/>
</dbReference>
<name>A0A2Z4G8Z3_9BACT</name>
<dbReference type="PANTHER" id="PTHR46211:SF8">
    <property type="entry name" value="PHOSPHODIESTERASE"/>
    <property type="match status" value="1"/>
</dbReference>
<dbReference type="SUPFAM" id="SSF51695">
    <property type="entry name" value="PLC-like phosphodiesterases"/>
    <property type="match status" value="1"/>
</dbReference>
<feature type="signal peptide" evidence="1">
    <location>
        <begin position="1"/>
        <end position="19"/>
    </location>
</feature>
<feature type="chain" id="PRO_5016373673" description="GP-PDE domain-containing protein" evidence="1">
    <location>
        <begin position="20"/>
        <end position="256"/>
    </location>
</feature>
<evidence type="ECO:0000256" key="1">
    <source>
        <dbReference type="SAM" id="SignalP"/>
    </source>
</evidence>
<keyword evidence="1" id="KW-0732">Signal</keyword>
<dbReference type="EMBL" id="CP029480">
    <property type="protein sequence ID" value="AWV97719.1"/>
    <property type="molecule type" value="Genomic_DNA"/>
</dbReference>
<dbReference type="InterPro" id="IPR030395">
    <property type="entry name" value="GP_PDE_dom"/>
</dbReference>
<sequence>MKKVILSTFAILSVLATQAQTKIIAHRGFSSAAPENTIVAFQKAIDAGAEYFELDVHRTKDDSLVVIHDYDVKRTSSNNKQGKIEEMTYAEITQVTVGAPKEFGKQYADVKIPTLRETLAMAKGKIKVCIEVKVYGIEEGVMKTVNDLKVNNEVIIFSFYYPVLAKFRKLDSQIPILYLKGTADEHMLDYANVLDATAIGVGTRTEITKEYIAQAHKQGLEVWQWTVNDEAKMKELVDLGIDGIITNYPEKALKIR</sequence>
<proteinExistence type="predicted"/>
<dbReference type="OrthoDB" id="384721at2"/>
<dbReference type="AlphaFoldDB" id="A0A2Z4G8Z3"/>
<feature type="domain" description="GP-PDE" evidence="2">
    <location>
        <begin position="21"/>
        <end position="256"/>
    </location>
</feature>
<accession>A0A2Z4G8Z3</accession>
<dbReference type="Proteomes" id="UP000249873">
    <property type="component" value="Chromosome"/>
</dbReference>
<dbReference type="GO" id="GO:0008081">
    <property type="term" value="F:phosphoric diester hydrolase activity"/>
    <property type="evidence" value="ECO:0007669"/>
    <property type="project" value="InterPro"/>
</dbReference>
<organism evidence="3 4">
    <name type="scientific">Arcticibacterium luteifluviistationis</name>
    <dbReference type="NCBI Taxonomy" id="1784714"/>
    <lineage>
        <taxon>Bacteria</taxon>
        <taxon>Pseudomonadati</taxon>
        <taxon>Bacteroidota</taxon>
        <taxon>Cytophagia</taxon>
        <taxon>Cytophagales</taxon>
        <taxon>Leadbetterellaceae</taxon>
        <taxon>Arcticibacterium</taxon>
    </lineage>
</organism>
<keyword evidence="4" id="KW-1185">Reference proteome</keyword>
<dbReference type="RefSeq" id="WP_111370821.1">
    <property type="nucleotide sequence ID" value="NZ_CP029480.1"/>
</dbReference>
<dbReference type="KEGG" id="als:DJ013_05875"/>
<dbReference type="InterPro" id="IPR017946">
    <property type="entry name" value="PLC-like_Pdiesterase_TIM-brl"/>
</dbReference>